<dbReference type="PROSITE" id="PS50207">
    <property type="entry name" value="CASPASE_P10"/>
    <property type="match status" value="1"/>
</dbReference>
<dbReference type="GO" id="GO:0043067">
    <property type="term" value="P:regulation of programmed cell death"/>
    <property type="evidence" value="ECO:0007669"/>
    <property type="project" value="UniProtKB-ARBA"/>
</dbReference>
<dbReference type="Pfam" id="PF02135">
    <property type="entry name" value="zf-TAZ"/>
    <property type="match status" value="1"/>
</dbReference>
<evidence type="ECO:0000256" key="5">
    <source>
        <dbReference type="ARBA" id="ARBA00022771"/>
    </source>
</evidence>
<keyword evidence="8 10" id="KW-0862">Zinc</keyword>
<dbReference type="GO" id="GO:0005737">
    <property type="term" value="C:cytoplasm"/>
    <property type="evidence" value="ECO:0007669"/>
    <property type="project" value="UniProtKB-ARBA"/>
</dbReference>
<dbReference type="InterPro" id="IPR029030">
    <property type="entry name" value="Caspase-like_dom_sf"/>
</dbReference>
<dbReference type="GO" id="GO:0051604">
    <property type="term" value="P:protein maturation"/>
    <property type="evidence" value="ECO:0007669"/>
    <property type="project" value="UniProtKB-ARBA"/>
</dbReference>
<feature type="zinc finger region" description="TAZ-type" evidence="10">
    <location>
        <begin position="310"/>
        <end position="395"/>
    </location>
</feature>
<evidence type="ECO:0000313" key="16">
    <source>
        <dbReference type="EMBL" id="KAK7099230.1"/>
    </source>
</evidence>
<dbReference type="InterPro" id="IPR000197">
    <property type="entry name" value="Znf_TAZ"/>
</dbReference>
<dbReference type="InterPro" id="IPR016129">
    <property type="entry name" value="Caspase_his_AS"/>
</dbReference>
<feature type="domain" description="Caspase family p20" evidence="15">
    <location>
        <begin position="28"/>
        <end position="157"/>
    </location>
</feature>
<evidence type="ECO:0000256" key="10">
    <source>
        <dbReference type="PROSITE-ProRule" id="PRU00203"/>
    </source>
</evidence>
<evidence type="ECO:0000256" key="2">
    <source>
        <dbReference type="ARBA" id="ARBA00022670"/>
    </source>
</evidence>
<feature type="domain" description="Caspase family p10" evidence="14">
    <location>
        <begin position="177"/>
        <end position="264"/>
    </location>
</feature>
<evidence type="ECO:0000256" key="12">
    <source>
        <dbReference type="SAM" id="MobiDB-lite"/>
    </source>
</evidence>
<dbReference type="Gene3D" id="3.40.50.1460">
    <property type="match status" value="1"/>
</dbReference>
<keyword evidence="2" id="KW-0645">Protease</keyword>
<comment type="similarity">
    <text evidence="1 11">Belongs to the peptidase C14A family.</text>
</comment>
<dbReference type="Proteomes" id="UP001374579">
    <property type="component" value="Unassembled WGS sequence"/>
</dbReference>
<reference evidence="16 17" key="1">
    <citation type="submission" date="2024-02" db="EMBL/GenBank/DDBJ databases">
        <title>Chromosome-scale genome assembly of the rough periwinkle Littorina saxatilis.</title>
        <authorList>
            <person name="De Jode A."/>
            <person name="Faria R."/>
            <person name="Formenti G."/>
            <person name="Sims Y."/>
            <person name="Smith T.P."/>
            <person name="Tracey A."/>
            <person name="Wood J.M.D."/>
            <person name="Zagrodzka Z.B."/>
            <person name="Johannesson K."/>
            <person name="Butlin R.K."/>
            <person name="Leder E.H."/>
        </authorList>
    </citation>
    <scope>NUCLEOTIDE SEQUENCE [LARGE SCALE GENOMIC DNA]</scope>
    <source>
        <strain evidence="16">Snail1</strain>
        <tissue evidence="16">Muscle</tissue>
    </source>
</reference>
<dbReference type="Gene3D" id="1.20.1020.10">
    <property type="entry name" value="TAZ domain"/>
    <property type="match status" value="1"/>
</dbReference>
<dbReference type="SUPFAM" id="SSF52129">
    <property type="entry name" value="Caspase-like"/>
    <property type="match status" value="1"/>
</dbReference>
<evidence type="ECO:0000259" key="15">
    <source>
        <dbReference type="PROSITE" id="PS50208"/>
    </source>
</evidence>
<dbReference type="PROSITE" id="PS50134">
    <property type="entry name" value="ZF_TAZ"/>
    <property type="match status" value="1"/>
</dbReference>
<dbReference type="InterPro" id="IPR015917">
    <property type="entry name" value="Pept_C14A"/>
</dbReference>
<evidence type="ECO:0000259" key="13">
    <source>
        <dbReference type="PROSITE" id="PS50134"/>
    </source>
</evidence>
<evidence type="ECO:0000256" key="1">
    <source>
        <dbReference type="ARBA" id="ARBA00010134"/>
    </source>
</evidence>
<dbReference type="PROSITE" id="PS01121">
    <property type="entry name" value="CASPASE_HIS"/>
    <property type="match status" value="1"/>
</dbReference>
<sequence>MAEAMMPDEDGYEDYEDDDLTYPMLSSPKGICLIINNRDFANSGPNSAKWETRSGTDADRDALELTFKGLDFKVECRDNLTNTEMIHIMYDMATRDHRRFDCFVCCILSHGSLGKVYGSNGVGVEILELTNHLKPHSCPSLPDKPKVFFLQACQGAGRQRGYTALESDALATERELIPNESDFLIAHSTVPGFESYRDTQKGSVYIQTLARTLSKHSGLEIHDVLTKVNYAVGHKTNKVYGENSGYKQSPAPLYTLRKKLILGQVVQGVNPLNNLLTQRRGTGTSSSVVSDEGDRSTEPRQSPPEKTGQEGIIHDLLQKAEGMKPHFEWLTHAYKCQNSSGCKQPRCREMKHVMEHMKTCTRGQSCKALHCAAVSPFLVHVSSCMQAGCSVCRRFKE</sequence>
<dbReference type="InterPro" id="IPR035898">
    <property type="entry name" value="TAZ_dom_sf"/>
</dbReference>
<dbReference type="PRINTS" id="PR00376">
    <property type="entry name" value="IL1BCENZYME"/>
</dbReference>
<evidence type="ECO:0000256" key="9">
    <source>
        <dbReference type="ARBA" id="ARBA00023145"/>
    </source>
</evidence>
<dbReference type="CDD" id="cd00032">
    <property type="entry name" value="CASc"/>
    <property type="match status" value="1"/>
</dbReference>
<evidence type="ECO:0000259" key="14">
    <source>
        <dbReference type="PROSITE" id="PS50207"/>
    </source>
</evidence>
<dbReference type="PANTHER" id="PTHR48169:SF7">
    <property type="entry name" value="CASPASE 10"/>
    <property type="match status" value="1"/>
</dbReference>
<evidence type="ECO:0000256" key="7">
    <source>
        <dbReference type="ARBA" id="ARBA00022807"/>
    </source>
</evidence>
<evidence type="ECO:0000256" key="4">
    <source>
        <dbReference type="ARBA" id="ARBA00022723"/>
    </source>
</evidence>
<dbReference type="InterPro" id="IPR001309">
    <property type="entry name" value="Pept_C14_p20"/>
</dbReference>
<keyword evidence="6" id="KW-0378">Hydrolase</keyword>
<feature type="domain" description="TAZ-type" evidence="13">
    <location>
        <begin position="310"/>
        <end position="395"/>
    </location>
</feature>
<dbReference type="SUPFAM" id="SSF57933">
    <property type="entry name" value="TAZ domain"/>
    <property type="match status" value="1"/>
</dbReference>
<name>A0AAN9G9W7_9CAEN</name>
<dbReference type="GO" id="GO:0008270">
    <property type="term" value="F:zinc ion binding"/>
    <property type="evidence" value="ECO:0007669"/>
    <property type="project" value="UniProtKB-KW"/>
</dbReference>
<evidence type="ECO:0000256" key="6">
    <source>
        <dbReference type="ARBA" id="ARBA00022801"/>
    </source>
</evidence>
<dbReference type="InterPro" id="IPR011600">
    <property type="entry name" value="Pept_C14_caspase"/>
</dbReference>
<dbReference type="PANTHER" id="PTHR48169">
    <property type="entry name" value="DED DOMAIN-CONTAINING PROTEIN"/>
    <property type="match status" value="1"/>
</dbReference>
<evidence type="ECO:0008006" key="18">
    <source>
        <dbReference type="Google" id="ProtNLM"/>
    </source>
</evidence>
<gene>
    <name evidence="16" type="ORF">V1264_003408</name>
</gene>
<dbReference type="SMART" id="SM00551">
    <property type="entry name" value="ZnF_TAZ"/>
    <property type="match status" value="1"/>
</dbReference>
<comment type="caution">
    <text evidence="16">The sequence shown here is derived from an EMBL/GenBank/DDBJ whole genome shotgun (WGS) entry which is preliminary data.</text>
</comment>
<keyword evidence="3" id="KW-0053">Apoptosis</keyword>
<proteinExistence type="inferred from homology"/>
<keyword evidence="9" id="KW-0865">Zymogen</keyword>
<dbReference type="AlphaFoldDB" id="A0AAN9G9W7"/>
<dbReference type="InterPro" id="IPR033139">
    <property type="entry name" value="Caspase_cys_AS"/>
</dbReference>
<evidence type="ECO:0000256" key="11">
    <source>
        <dbReference type="RuleBase" id="RU003971"/>
    </source>
</evidence>
<dbReference type="GO" id="GO:0004197">
    <property type="term" value="F:cysteine-type endopeptidase activity"/>
    <property type="evidence" value="ECO:0007669"/>
    <property type="project" value="InterPro"/>
</dbReference>
<evidence type="ECO:0000313" key="17">
    <source>
        <dbReference type="Proteomes" id="UP001374579"/>
    </source>
</evidence>
<dbReference type="PROSITE" id="PS50208">
    <property type="entry name" value="CASPASE_P20"/>
    <property type="match status" value="1"/>
</dbReference>
<dbReference type="GO" id="GO:0006508">
    <property type="term" value="P:proteolysis"/>
    <property type="evidence" value="ECO:0007669"/>
    <property type="project" value="UniProtKB-KW"/>
</dbReference>
<feature type="region of interest" description="Disordered" evidence="12">
    <location>
        <begin position="275"/>
        <end position="309"/>
    </location>
</feature>
<evidence type="ECO:0000256" key="3">
    <source>
        <dbReference type="ARBA" id="ARBA00022703"/>
    </source>
</evidence>
<protein>
    <recommendedName>
        <fullName evidence="18">Caspase-8</fullName>
    </recommendedName>
</protein>
<organism evidence="16 17">
    <name type="scientific">Littorina saxatilis</name>
    <dbReference type="NCBI Taxonomy" id="31220"/>
    <lineage>
        <taxon>Eukaryota</taxon>
        <taxon>Metazoa</taxon>
        <taxon>Spiralia</taxon>
        <taxon>Lophotrochozoa</taxon>
        <taxon>Mollusca</taxon>
        <taxon>Gastropoda</taxon>
        <taxon>Caenogastropoda</taxon>
        <taxon>Littorinimorpha</taxon>
        <taxon>Littorinoidea</taxon>
        <taxon>Littorinidae</taxon>
        <taxon>Littorina</taxon>
    </lineage>
</organism>
<dbReference type="EMBL" id="JBAMIC010000012">
    <property type="protein sequence ID" value="KAK7099230.1"/>
    <property type="molecule type" value="Genomic_DNA"/>
</dbReference>
<dbReference type="InterPro" id="IPR002138">
    <property type="entry name" value="Pept_C14_p10"/>
</dbReference>
<dbReference type="SMART" id="SM00115">
    <property type="entry name" value="CASc"/>
    <property type="match status" value="1"/>
</dbReference>
<keyword evidence="17" id="KW-1185">Reference proteome</keyword>
<keyword evidence="7" id="KW-0788">Thiol protease</keyword>
<keyword evidence="4 10" id="KW-0479">Metal-binding</keyword>
<evidence type="ECO:0000256" key="8">
    <source>
        <dbReference type="ARBA" id="ARBA00022833"/>
    </source>
</evidence>
<feature type="compositionally biased region" description="Polar residues" evidence="12">
    <location>
        <begin position="275"/>
        <end position="289"/>
    </location>
</feature>
<keyword evidence="5 10" id="KW-0863">Zinc-finger</keyword>
<accession>A0AAN9G9W7</accession>
<dbReference type="GO" id="GO:0006915">
    <property type="term" value="P:apoptotic process"/>
    <property type="evidence" value="ECO:0007669"/>
    <property type="project" value="UniProtKB-KW"/>
</dbReference>
<dbReference type="Pfam" id="PF00656">
    <property type="entry name" value="Peptidase_C14"/>
    <property type="match status" value="1"/>
</dbReference>
<dbReference type="PROSITE" id="PS01122">
    <property type="entry name" value="CASPASE_CYS"/>
    <property type="match status" value="1"/>
</dbReference>